<evidence type="ECO:0000313" key="3">
    <source>
        <dbReference type="Proteomes" id="UP000308652"/>
    </source>
</evidence>
<feature type="signal peptide" evidence="1">
    <location>
        <begin position="1"/>
        <end position="17"/>
    </location>
</feature>
<dbReference type="InterPro" id="IPR021851">
    <property type="entry name" value="DUF3455"/>
</dbReference>
<dbReference type="AlphaFoldDB" id="A0A5C3M7E3"/>
<dbReference type="Pfam" id="PF11937">
    <property type="entry name" value="DUF3455"/>
    <property type="match status" value="1"/>
</dbReference>
<dbReference type="PANTHER" id="PTHR35567">
    <property type="entry name" value="MALATE DEHYDROGENASE (AFU_ORTHOLOGUE AFUA_2G13800)"/>
    <property type="match status" value="1"/>
</dbReference>
<evidence type="ECO:0008006" key="4">
    <source>
        <dbReference type="Google" id="ProtNLM"/>
    </source>
</evidence>
<evidence type="ECO:0000313" key="2">
    <source>
        <dbReference type="EMBL" id="TFK39768.1"/>
    </source>
</evidence>
<protein>
    <recommendedName>
        <fullName evidence="4">Malate dehydrogenase</fullName>
    </recommendedName>
</protein>
<feature type="chain" id="PRO_5022725496" description="Malate dehydrogenase" evidence="1">
    <location>
        <begin position="18"/>
        <end position="231"/>
    </location>
</feature>
<keyword evidence="3" id="KW-1185">Reference proteome</keyword>
<dbReference type="PANTHER" id="PTHR35567:SF1">
    <property type="entry name" value="CONSERVED FUNGAL PROTEIN (AFU_ORTHOLOGUE AFUA_1G14230)"/>
    <property type="match status" value="1"/>
</dbReference>
<keyword evidence="1" id="KW-0732">Signal</keyword>
<gene>
    <name evidence="2" type="ORF">BDQ12DRAFT_664996</name>
</gene>
<dbReference type="EMBL" id="ML213598">
    <property type="protein sequence ID" value="TFK39768.1"/>
    <property type="molecule type" value="Genomic_DNA"/>
</dbReference>
<dbReference type="Proteomes" id="UP000308652">
    <property type="component" value="Unassembled WGS sequence"/>
</dbReference>
<sequence length="231" mass="23687">MFSSLLAAFTLAAAAVASPIESRASCDTASAKLVLPAGQTALTGQLNPASFVLLGVGVQNYTCSSAGTYASAGAVAELFDISCLSKTKPAFDSVQDIAYGLWKAAPASLTTTRVSTLLSSMKLATAGQHYFVTSPSGTGISPVWDARATSPLKGNPDAFVLAAKVANIVAPTGAKDIDWLQLKSVQGGLATQIYRTDTRGGPAPATCTPGSPPISVKYTSKYWLFGSSVKV</sequence>
<dbReference type="OrthoDB" id="1859733at2759"/>
<organism evidence="2 3">
    <name type="scientific">Crucibulum laeve</name>
    <dbReference type="NCBI Taxonomy" id="68775"/>
    <lineage>
        <taxon>Eukaryota</taxon>
        <taxon>Fungi</taxon>
        <taxon>Dikarya</taxon>
        <taxon>Basidiomycota</taxon>
        <taxon>Agaricomycotina</taxon>
        <taxon>Agaricomycetes</taxon>
        <taxon>Agaricomycetidae</taxon>
        <taxon>Agaricales</taxon>
        <taxon>Agaricineae</taxon>
        <taxon>Nidulariaceae</taxon>
        <taxon>Crucibulum</taxon>
    </lineage>
</organism>
<proteinExistence type="predicted"/>
<accession>A0A5C3M7E3</accession>
<reference evidence="2 3" key="1">
    <citation type="journal article" date="2019" name="Nat. Ecol. Evol.">
        <title>Megaphylogeny resolves global patterns of mushroom evolution.</title>
        <authorList>
            <person name="Varga T."/>
            <person name="Krizsan K."/>
            <person name="Foldi C."/>
            <person name="Dima B."/>
            <person name="Sanchez-Garcia M."/>
            <person name="Sanchez-Ramirez S."/>
            <person name="Szollosi G.J."/>
            <person name="Szarkandi J.G."/>
            <person name="Papp V."/>
            <person name="Albert L."/>
            <person name="Andreopoulos W."/>
            <person name="Angelini C."/>
            <person name="Antonin V."/>
            <person name="Barry K.W."/>
            <person name="Bougher N.L."/>
            <person name="Buchanan P."/>
            <person name="Buyck B."/>
            <person name="Bense V."/>
            <person name="Catcheside P."/>
            <person name="Chovatia M."/>
            <person name="Cooper J."/>
            <person name="Damon W."/>
            <person name="Desjardin D."/>
            <person name="Finy P."/>
            <person name="Geml J."/>
            <person name="Haridas S."/>
            <person name="Hughes K."/>
            <person name="Justo A."/>
            <person name="Karasinski D."/>
            <person name="Kautmanova I."/>
            <person name="Kiss B."/>
            <person name="Kocsube S."/>
            <person name="Kotiranta H."/>
            <person name="LaButti K.M."/>
            <person name="Lechner B.E."/>
            <person name="Liimatainen K."/>
            <person name="Lipzen A."/>
            <person name="Lukacs Z."/>
            <person name="Mihaltcheva S."/>
            <person name="Morgado L.N."/>
            <person name="Niskanen T."/>
            <person name="Noordeloos M.E."/>
            <person name="Ohm R.A."/>
            <person name="Ortiz-Santana B."/>
            <person name="Ovrebo C."/>
            <person name="Racz N."/>
            <person name="Riley R."/>
            <person name="Savchenko A."/>
            <person name="Shiryaev A."/>
            <person name="Soop K."/>
            <person name="Spirin V."/>
            <person name="Szebenyi C."/>
            <person name="Tomsovsky M."/>
            <person name="Tulloss R.E."/>
            <person name="Uehling J."/>
            <person name="Grigoriev I.V."/>
            <person name="Vagvolgyi C."/>
            <person name="Papp T."/>
            <person name="Martin F.M."/>
            <person name="Miettinen O."/>
            <person name="Hibbett D.S."/>
            <person name="Nagy L.G."/>
        </authorList>
    </citation>
    <scope>NUCLEOTIDE SEQUENCE [LARGE SCALE GENOMIC DNA]</scope>
    <source>
        <strain evidence="2 3">CBS 166.37</strain>
    </source>
</reference>
<evidence type="ECO:0000256" key="1">
    <source>
        <dbReference type="SAM" id="SignalP"/>
    </source>
</evidence>
<name>A0A5C3M7E3_9AGAR</name>